<evidence type="ECO:0000313" key="3">
    <source>
        <dbReference type="Proteomes" id="UP000294914"/>
    </source>
</evidence>
<dbReference type="GO" id="GO:0035438">
    <property type="term" value="F:cyclic-di-GMP binding"/>
    <property type="evidence" value="ECO:0007669"/>
    <property type="project" value="InterPro"/>
</dbReference>
<evidence type="ECO:0000313" key="2">
    <source>
        <dbReference type="EMBL" id="TDX99617.1"/>
    </source>
</evidence>
<comment type="caution">
    <text evidence="2">The sequence shown here is derived from an EMBL/GenBank/DDBJ whole genome shotgun (WGS) entry which is preliminary data.</text>
</comment>
<dbReference type="Gene3D" id="2.40.10.220">
    <property type="entry name" value="predicted glycosyltransferase like domains"/>
    <property type="match status" value="1"/>
</dbReference>
<evidence type="ECO:0000259" key="1">
    <source>
        <dbReference type="Pfam" id="PF07238"/>
    </source>
</evidence>
<accession>A0A4R8IHC1</accession>
<dbReference type="AlphaFoldDB" id="A0A4R8IHC1"/>
<feature type="domain" description="PilZ" evidence="1">
    <location>
        <begin position="3"/>
        <end position="89"/>
    </location>
</feature>
<dbReference type="EMBL" id="SOQX01000007">
    <property type="protein sequence ID" value="TDX99617.1"/>
    <property type="molecule type" value="Genomic_DNA"/>
</dbReference>
<keyword evidence="3" id="KW-1185">Reference proteome</keyword>
<reference evidence="2 3" key="1">
    <citation type="submission" date="2019-03" db="EMBL/GenBank/DDBJ databases">
        <title>Genomic Encyclopedia of Type Strains, Phase IV (KMG-IV): sequencing the most valuable type-strain genomes for metagenomic binning, comparative biology and taxonomic classification.</title>
        <authorList>
            <person name="Goeker M."/>
        </authorList>
    </citation>
    <scope>NUCLEOTIDE SEQUENCE [LARGE SCALE GENOMIC DNA]</scope>
    <source>
        <strain evidence="2 3">DSM 16326</strain>
    </source>
</reference>
<dbReference type="RefSeq" id="WP_134084833.1">
    <property type="nucleotide sequence ID" value="NZ_SOQX01000007.1"/>
</dbReference>
<dbReference type="Proteomes" id="UP000294914">
    <property type="component" value="Unassembled WGS sequence"/>
</dbReference>
<dbReference type="Pfam" id="PF07238">
    <property type="entry name" value="PilZ"/>
    <property type="match status" value="1"/>
</dbReference>
<dbReference type="InterPro" id="IPR009875">
    <property type="entry name" value="PilZ_domain"/>
</dbReference>
<dbReference type="SUPFAM" id="SSF141371">
    <property type="entry name" value="PilZ domain-like"/>
    <property type="match status" value="1"/>
</dbReference>
<protein>
    <submittedName>
        <fullName evidence="2">PilZ domain-containing protein</fullName>
    </submittedName>
</protein>
<organism evidence="2 3">
    <name type="scientific">Thiohalophilus thiocyanatoxydans</name>
    <dbReference type="NCBI Taxonomy" id="381308"/>
    <lineage>
        <taxon>Bacteria</taxon>
        <taxon>Pseudomonadati</taxon>
        <taxon>Pseudomonadota</taxon>
        <taxon>Gammaproteobacteria</taxon>
        <taxon>Thiohalomonadales</taxon>
        <taxon>Thiohalophilaceae</taxon>
        <taxon>Thiohalophilus</taxon>
    </lineage>
</organism>
<gene>
    <name evidence="2" type="ORF">EDC23_2402</name>
</gene>
<dbReference type="OrthoDB" id="7063880at2"/>
<sequence>MKERRYYKRKLVNARVKLYSPELDVVEGSTRDISDGGVFVMTDTTLPLDEGAQLKMLLPQSRSPDIVFNMQVIRVESDGLGLMFLDYEFQGQRGSIEELRSSFRKKE</sequence>
<name>A0A4R8IHC1_9GAMM</name>
<proteinExistence type="predicted"/>